<evidence type="ECO:0000256" key="6">
    <source>
        <dbReference type="ARBA" id="ARBA00022801"/>
    </source>
</evidence>
<dbReference type="PANTHER" id="PTHR12000:SF42">
    <property type="entry name" value="LEGUMAIN"/>
    <property type="match status" value="1"/>
</dbReference>
<evidence type="ECO:0000256" key="7">
    <source>
        <dbReference type="ARBA" id="ARBA00022807"/>
    </source>
</evidence>
<evidence type="ECO:0000256" key="2">
    <source>
        <dbReference type="ARBA" id="ARBA00009941"/>
    </source>
</evidence>
<dbReference type="PIRSF" id="PIRSF019663">
    <property type="entry name" value="Legumain"/>
    <property type="match status" value="1"/>
</dbReference>
<evidence type="ECO:0000256" key="1">
    <source>
        <dbReference type="ARBA" id="ARBA00000810"/>
    </source>
</evidence>
<dbReference type="GO" id="GO:0005773">
    <property type="term" value="C:vacuole"/>
    <property type="evidence" value="ECO:0007669"/>
    <property type="project" value="GOC"/>
</dbReference>
<dbReference type="GO" id="GO:0006624">
    <property type="term" value="P:vacuolar protein processing"/>
    <property type="evidence" value="ECO:0007669"/>
    <property type="project" value="TreeGrafter"/>
</dbReference>
<dbReference type="Pfam" id="PF01650">
    <property type="entry name" value="Peptidase_C13"/>
    <property type="match status" value="1"/>
</dbReference>
<reference evidence="11" key="1">
    <citation type="submission" date="2022-11" db="UniProtKB">
        <authorList>
            <consortium name="EnsemblMetazoa"/>
        </authorList>
    </citation>
    <scope>IDENTIFICATION</scope>
</reference>
<dbReference type="InterPro" id="IPR001096">
    <property type="entry name" value="Peptidase_C13"/>
</dbReference>
<dbReference type="RefSeq" id="XP_038047023.1">
    <property type="nucleotide sequence ID" value="XM_038191095.1"/>
</dbReference>
<keyword evidence="5 9" id="KW-0732">Signal</keyword>
<feature type="active site" evidence="8">
    <location>
        <position position="148"/>
    </location>
</feature>
<dbReference type="GO" id="GO:0004197">
    <property type="term" value="F:cysteine-type endopeptidase activity"/>
    <property type="evidence" value="ECO:0007669"/>
    <property type="project" value="UniProtKB-EC"/>
</dbReference>
<evidence type="ECO:0000256" key="5">
    <source>
        <dbReference type="ARBA" id="ARBA00022729"/>
    </source>
</evidence>
<dbReference type="FunFam" id="1.10.132.130:FF:000001">
    <property type="entry name" value="Vacuolar-processing enzyme beta-isozyme"/>
    <property type="match status" value="1"/>
</dbReference>
<evidence type="ECO:0000256" key="4">
    <source>
        <dbReference type="ARBA" id="ARBA00022670"/>
    </source>
</evidence>
<evidence type="ECO:0000256" key="3">
    <source>
        <dbReference type="ARBA" id="ARBA00012628"/>
    </source>
</evidence>
<dbReference type="Proteomes" id="UP000887568">
    <property type="component" value="Unplaced"/>
</dbReference>
<comment type="catalytic activity">
    <reaction evidence="1">
        <text>Hydrolysis of proteins and small molecule substrates at -Asn-|-Xaa- bonds.</text>
        <dbReference type="EC" id="3.4.22.34"/>
    </reaction>
</comment>
<dbReference type="Gene3D" id="1.10.132.130">
    <property type="match status" value="1"/>
</dbReference>
<evidence type="ECO:0000256" key="9">
    <source>
        <dbReference type="SAM" id="SignalP"/>
    </source>
</evidence>
<comment type="similarity">
    <text evidence="2">Belongs to the peptidase C13 family.</text>
</comment>
<dbReference type="GO" id="GO:0051603">
    <property type="term" value="P:proteolysis involved in protein catabolic process"/>
    <property type="evidence" value="ECO:0007669"/>
    <property type="project" value="TreeGrafter"/>
</dbReference>
<dbReference type="FunFam" id="3.40.50.1460:FF:000006">
    <property type="entry name" value="Legumain"/>
    <property type="match status" value="1"/>
</dbReference>
<feature type="active site" description="Nucleophile" evidence="8">
    <location>
        <position position="189"/>
    </location>
</feature>
<dbReference type="InterPro" id="IPR048501">
    <property type="entry name" value="Legum_prodom"/>
</dbReference>
<keyword evidence="7" id="KW-0788">Thiol protease</keyword>
<accession>A0A913Z5C5</accession>
<proteinExistence type="inferred from homology"/>
<keyword evidence="12" id="KW-1185">Reference proteome</keyword>
<evidence type="ECO:0000256" key="8">
    <source>
        <dbReference type="PIRSR" id="PIRSR019663-1"/>
    </source>
</evidence>
<protein>
    <recommendedName>
        <fullName evidence="3">legumain</fullName>
        <ecNumber evidence="3">3.4.22.34</ecNumber>
    </recommendedName>
</protein>
<dbReference type="CDD" id="cd21115">
    <property type="entry name" value="legumain_C"/>
    <property type="match status" value="1"/>
</dbReference>
<keyword evidence="6" id="KW-0378">Hydrolase</keyword>
<dbReference type="PANTHER" id="PTHR12000">
    <property type="entry name" value="HEMOGLOBINASE FAMILY MEMBER"/>
    <property type="match status" value="1"/>
</dbReference>
<dbReference type="PRINTS" id="PR00776">
    <property type="entry name" value="HEMOGLOBNASE"/>
</dbReference>
<name>A0A913Z5C5_PATMI</name>
<dbReference type="Gene3D" id="3.40.50.1460">
    <property type="match status" value="1"/>
</dbReference>
<dbReference type="AlphaFoldDB" id="A0A913Z5C5"/>
<organism evidence="11 12">
    <name type="scientific">Patiria miniata</name>
    <name type="common">Bat star</name>
    <name type="synonym">Asterina miniata</name>
    <dbReference type="NCBI Taxonomy" id="46514"/>
    <lineage>
        <taxon>Eukaryota</taxon>
        <taxon>Metazoa</taxon>
        <taxon>Echinodermata</taxon>
        <taxon>Eleutherozoa</taxon>
        <taxon>Asterozoa</taxon>
        <taxon>Asteroidea</taxon>
        <taxon>Valvatacea</taxon>
        <taxon>Valvatida</taxon>
        <taxon>Asterinidae</taxon>
        <taxon>Patiria</taxon>
    </lineage>
</organism>
<dbReference type="EC" id="3.4.22.34" evidence="3"/>
<evidence type="ECO:0000313" key="11">
    <source>
        <dbReference type="EnsemblMetazoa" id="XP_038047023.1"/>
    </source>
</evidence>
<dbReference type="OMA" id="YPIDRIC"/>
<sequence>MLKIFLFALVALVCYTAGAPSTMEDEAKHWALLVAGSSGWYNYRHQADICHAYQVLHAHGIPDDNIVVMMYDDIANNEQNPDKGVIINHPNGPNLYPGVPKDYNGDDVTPKNFLSILQGDKAAMQGIGSGKVIASGPNDNVFVYFSDHGATDLVAFPTSTLSEKELKDALTKMAAEKKFKKLVFYLEACESGSMFDSYKIDNVFTTTASGPDESSYACYYDEKLETYLGDVYSVKWMENSDVADFNVETLLKQFGIVKAETNTSKVHKYGDMSFDKDTLGQYQGEGAEVKSAEKAAQLTEAPLDAVPSPEVPMAILHHRLMAARDPRKRSEILQEITTLGKNQQAMVSVLQATVQTVLNDNGDRADKVMTRHGVQVTNWDCYKTAVEHFSEKCFPFQKHDYALSLMYILANLCEERVPTELITTALDAQCQ</sequence>
<dbReference type="EnsemblMetazoa" id="XM_038191095.1">
    <property type="protein sequence ID" value="XP_038047023.1"/>
    <property type="gene ID" value="LOC119721188"/>
</dbReference>
<keyword evidence="4" id="KW-0645">Protease</keyword>
<evidence type="ECO:0000259" key="10">
    <source>
        <dbReference type="Pfam" id="PF20985"/>
    </source>
</evidence>
<feature type="domain" description="Legumain prodomain" evidence="10">
    <location>
        <begin position="366"/>
        <end position="430"/>
    </location>
</feature>
<dbReference type="InterPro" id="IPR046427">
    <property type="entry name" value="Legumain_prodom_sf"/>
</dbReference>
<evidence type="ECO:0000313" key="12">
    <source>
        <dbReference type="Proteomes" id="UP000887568"/>
    </source>
</evidence>
<dbReference type="Pfam" id="PF20985">
    <property type="entry name" value="Legum_prodom"/>
    <property type="match status" value="1"/>
</dbReference>
<dbReference type="OrthoDB" id="192611at2759"/>
<feature type="signal peptide" evidence="9">
    <location>
        <begin position="1"/>
        <end position="18"/>
    </location>
</feature>
<dbReference type="GeneID" id="119721188"/>
<feature type="chain" id="PRO_5037686821" description="legumain" evidence="9">
    <location>
        <begin position="19"/>
        <end position="431"/>
    </location>
</feature>